<evidence type="ECO:0000313" key="4">
    <source>
        <dbReference type="Proteomes" id="UP000265703"/>
    </source>
</evidence>
<proteinExistence type="predicted"/>
<evidence type="ECO:0000259" key="2">
    <source>
        <dbReference type="PROSITE" id="PS50211"/>
    </source>
</evidence>
<dbReference type="Pfam" id="PF08616">
    <property type="entry name" value="SPA"/>
    <property type="match status" value="1"/>
</dbReference>
<dbReference type="STRING" id="658196.A0A397THJ8"/>
<dbReference type="OrthoDB" id="66409at2759"/>
<dbReference type="EMBL" id="QKYT01000026">
    <property type="protein sequence ID" value="RIA97730.1"/>
    <property type="molecule type" value="Genomic_DNA"/>
</dbReference>
<accession>A0A397THJ8</accession>
<comment type="caution">
    <text evidence="3">The sequence shown here is derived from an EMBL/GenBank/DDBJ whole genome shotgun (WGS) entry which is preliminary data.</text>
</comment>
<sequence length="713" mass="80576">MPFPLGVHVTHILLAEFDIDKGSSLAHQYPEATGTDEHLLAELMLPDGAHLRTEDWTVFFLNQTIPDLDKISTAKSGVDNDDKPLLYALNLVRTKHDKEARRGAIVKAMAICTRHQYLHIYKPVLLLALDKYFQNPSVKCLASLYEAVNSMDVTNMPRFSAHEKAILRASENKDMFEEKFIAYENNRRQQELVAQSPKDDNSGKGLGITNSSDGGDGGTDNASSISEEERLANLRKGSYVDLMPNLNKNKDRHFYETKVVYNGIKLPIRVPLTVNPEEVGDFSLIKLITTFSPSSPQPFNHAFHPHLDSSGNQTHPIILLLNALLTQKRIIFLGHGHPSGDVANYVLSACAMGSGSGGVLRGFTERAFPYTNLTNVEDLLKVPGFIAGVTNRIFEDHSSWWDVLCNIDTGRITVSKDIATPSYGTKPDEKPDEGTRSPSSSKTESWGREKWDTTDNEFMAEVMHAIQHHYGETTIRGKFQEYVQRFVRLTALYEIETFGSTKIGMMPENTDHGDILGTGLAFQDENSKLREVAANVNRIEGWRQTISYKYYQLDFQNYLKHRSIKAIDVYHQVAKLKNLKNMPEEEVECLYKALVDNVITDEQIIEFLSYLPQNQGGLFPIGLGLFYPLKTVRSYTIELFNKINNHTTGSKFIQSLNLFQKHAYERQLADQREKEQQNKFAIQKHEQPQDDNNSDNYNDDSNESDIGVAITTN</sequence>
<gene>
    <name evidence="3" type="ORF">C1645_751869</name>
</gene>
<name>A0A397THJ8_9GLOM</name>
<dbReference type="PANTHER" id="PTHR28245">
    <property type="entry name" value="ARF3-INTERACTING PROTEIN 1"/>
    <property type="match status" value="1"/>
</dbReference>
<evidence type="ECO:0000256" key="1">
    <source>
        <dbReference type="SAM" id="MobiDB-lite"/>
    </source>
</evidence>
<dbReference type="PANTHER" id="PTHR28245:SF1">
    <property type="entry name" value="ARF3-INTERACTING PROTEIN 1"/>
    <property type="match status" value="1"/>
</dbReference>
<dbReference type="InterPro" id="IPR037516">
    <property type="entry name" value="Tripartite_DENN"/>
</dbReference>
<feature type="domain" description="UDENN" evidence="2">
    <location>
        <begin position="10"/>
        <end position="537"/>
    </location>
</feature>
<feature type="compositionally biased region" description="Low complexity" evidence="1">
    <location>
        <begin position="209"/>
        <end position="224"/>
    </location>
</feature>
<organism evidence="3 4">
    <name type="scientific">Glomus cerebriforme</name>
    <dbReference type="NCBI Taxonomy" id="658196"/>
    <lineage>
        <taxon>Eukaryota</taxon>
        <taxon>Fungi</taxon>
        <taxon>Fungi incertae sedis</taxon>
        <taxon>Mucoromycota</taxon>
        <taxon>Glomeromycotina</taxon>
        <taxon>Glomeromycetes</taxon>
        <taxon>Glomerales</taxon>
        <taxon>Glomeraceae</taxon>
        <taxon>Glomus</taxon>
    </lineage>
</organism>
<dbReference type="AlphaFoldDB" id="A0A397THJ8"/>
<feature type="region of interest" description="Disordered" evidence="1">
    <location>
        <begin position="418"/>
        <end position="450"/>
    </location>
</feature>
<dbReference type="Pfam" id="PF07792">
    <property type="entry name" value="Afi1"/>
    <property type="match status" value="1"/>
</dbReference>
<dbReference type="GO" id="GO:0051666">
    <property type="term" value="P:actin cortical patch localization"/>
    <property type="evidence" value="ECO:0007669"/>
    <property type="project" value="TreeGrafter"/>
</dbReference>
<reference evidence="3 4" key="1">
    <citation type="submission" date="2018-06" db="EMBL/GenBank/DDBJ databases">
        <title>Comparative genomics reveals the genomic features of Rhizophagus irregularis, R. cerebriforme, R. diaphanum and Gigaspora rosea, and their symbiotic lifestyle signature.</title>
        <authorList>
            <person name="Morin E."/>
            <person name="San Clemente H."/>
            <person name="Chen E.C.H."/>
            <person name="De La Providencia I."/>
            <person name="Hainaut M."/>
            <person name="Kuo A."/>
            <person name="Kohler A."/>
            <person name="Murat C."/>
            <person name="Tang N."/>
            <person name="Roy S."/>
            <person name="Loubradou J."/>
            <person name="Henrissat B."/>
            <person name="Grigoriev I.V."/>
            <person name="Corradi N."/>
            <person name="Roux C."/>
            <person name="Martin F.M."/>
        </authorList>
    </citation>
    <scope>NUCLEOTIDE SEQUENCE [LARGE SCALE GENOMIC DNA]</scope>
    <source>
        <strain evidence="3 4">DAOM 227022</strain>
    </source>
</reference>
<dbReference type="GO" id="GO:0005886">
    <property type="term" value="C:plasma membrane"/>
    <property type="evidence" value="ECO:0007669"/>
    <property type="project" value="TreeGrafter"/>
</dbReference>
<evidence type="ECO:0000313" key="3">
    <source>
        <dbReference type="EMBL" id="RIA97730.1"/>
    </source>
</evidence>
<feature type="compositionally biased region" description="Basic and acidic residues" evidence="1">
    <location>
        <begin position="426"/>
        <end position="435"/>
    </location>
</feature>
<protein>
    <submittedName>
        <fullName evidence="3">Docking domain of Afi1 for Arf3 in vesicle trafficking-domain-containing protein</fullName>
    </submittedName>
</protein>
<keyword evidence="4" id="KW-1185">Reference proteome</keyword>
<feature type="region of interest" description="Disordered" evidence="1">
    <location>
        <begin position="670"/>
        <end position="713"/>
    </location>
</feature>
<dbReference type="InterPro" id="IPR052809">
    <property type="entry name" value="Actin_polarity_regulatory"/>
</dbReference>
<feature type="compositionally biased region" description="Basic and acidic residues" evidence="1">
    <location>
        <begin position="670"/>
        <end position="688"/>
    </location>
</feature>
<dbReference type="Proteomes" id="UP000265703">
    <property type="component" value="Unassembled WGS sequence"/>
</dbReference>
<dbReference type="PROSITE" id="PS50211">
    <property type="entry name" value="DENN"/>
    <property type="match status" value="1"/>
</dbReference>
<feature type="region of interest" description="Disordered" evidence="1">
    <location>
        <begin position="191"/>
        <end position="225"/>
    </location>
</feature>
<dbReference type="InterPro" id="IPR012860">
    <property type="entry name" value="Afi1_N"/>
</dbReference>